<dbReference type="PANTHER" id="PTHR32251:SF17">
    <property type="entry name" value="STEROID 5-ALPHA REDUCTASE C-TERMINAL DOMAIN-CONTAINING PROTEIN"/>
    <property type="match status" value="1"/>
</dbReference>
<dbReference type="AlphaFoldDB" id="A0AAV9G688"/>
<protein>
    <recommendedName>
        <fullName evidence="4">Steroid 5-alpha reductase C-terminal domain-containing protein</fullName>
    </recommendedName>
</protein>
<feature type="transmembrane region" description="Helical" evidence="1">
    <location>
        <begin position="139"/>
        <end position="168"/>
    </location>
</feature>
<name>A0AAV9G688_9PEZI</name>
<dbReference type="Proteomes" id="UP001321760">
    <property type="component" value="Unassembled WGS sequence"/>
</dbReference>
<organism evidence="2 3">
    <name type="scientific">Podospora aff. communis PSN243</name>
    <dbReference type="NCBI Taxonomy" id="3040156"/>
    <lineage>
        <taxon>Eukaryota</taxon>
        <taxon>Fungi</taxon>
        <taxon>Dikarya</taxon>
        <taxon>Ascomycota</taxon>
        <taxon>Pezizomycotina</taxon>
        <taxon>Sordariomycetes</taxon>
        <taxon>Sordariomycetidae</taxon>
        <taxon>Sordariales</taxon>
        <taxon>Podosporaceae</taxon>
        <taxon>Podospora</taxon>
    </lineage>
</organism>
<accession>A0AAV9G688</accession>
<evidence type="ECO:0000256" key="1">
    <source>
        <dbReference type="SAM" id="Phobius"/>
    </source>
</evidence>
<dbReference type="PROSITE" id="PS50244">
    <property type="entry name" value="S5A_REDUCTASE"/>
    <property type="match status" value="1"/>
</dbReference>
<reference evidence="2" key="2">
    <citation type="submission" date="2023-05" db="EMBL/GenBank/DDBJ databases">
        <authorList>
            <consortium name="Lawrence Berkeley National Laboratory"/>
            <person name="Steindorff A."/>
            <person name="Hensen N."/>
            <person name="Bonometti L."/>
            <person name="Westerberg I."/>
            <person name="Brannstrom I.O."/>
            <person name="Guillou S."/>
            <person name="Cros-Aarteil S."/>
            <person name="Calhoun S."/>
            <person name="Haridas S."/>
            <person name="Kuo A."/>
            <person name="Mondo S."/>
            <person name="Pangilinan J."/>
            <person name="Riley R."/>
            <person name="Labutti K."/>
            <person name="Andreopoulos B."/>
            <person name="Lipzen A."/>
            <person name="Chen C."/>
            <person name="Yanf M."/>
            <person name="Daum C."/>
            <person name="Ng V."/>
            <person name="Clum A."/>
            <person name="Ohm R."/>
            <person name="Martin F."/>
            <person name="Silar P."/>
            <person name="Natvig D."/>
            <person name="Lalanne C."/>
            <person name="Gautier V."/>
            <person name="Ament-Velasquez S.L."/>
            <person name="Kruys A."/>
            <person name="Hutchinson M.I."/>
            <person name="Powell A.J."/>
            <person name="Barry K."/>
            <person name="Miller A.N."/>
            <person name="Grigoriev I.V."/>
            <person name="Debuchy R."/>
            <person name="Gladieux P."/>
            <person name="Thoren M.H."/>
            <person name="Johannesson H."/>
        </authorList>
    </citation>
    <scope>NUCLEOTIDE SEQUENCE</scope>
    <source>
        <strain evidence="2">PSN243</strain>
    </source>
</reference>
<keyword evidence="1" id="KW-0472">Membrane</keyword>
<evidence type="ECO:0000313" key="2">
    <source>
        <dbReference type="EMBL" id="KAK4443597.1"/>
    </source>
</evidence>
<gene>
    <name evidence="2" type="ORF">QBC34DRAFT_416848</name>
</gene>
<feature type="transmembrane region" description="Helical" evidence="1">
    <location>
        <begin position="20"/>
        <end position="42"/>
    </location>
</feature>
<feature type="transmembrane region" description="Helical" evidence="1">
    <location>
        <begin position="253"/>
        <end position="277"/>
    </location>
</feature>
<keyword evidence="3" id="KW-1185">Reference proteome</keyword>
<dbReference type="PANTHER" id="PTHR32251">
    <property type="entry name" value="3-OXO-5-ALPHA-STEROID 4-DEHYDROGENASE"/>
    <property type="match status" value="1"/>
</dbReference>
<sequence>MSLLQSLLRLTNFRSPLLRTIVPSVSAAFAIQAAFAIPSIIAQSDRFYDFSGSVTYLAVTALSLYLPALRARAAGSTLPLPGLLEAFKNGGGALNWRQVLLSGCAGVWAARLGSYLFQRVLQEGKDSRFDKIKTSPPRFLVAFMVQAMWVSLCLMPVMAVNAIPAAAFGTGLKLTDVLGLGLYVGGLGFEVVADRQKSKWMKEKREKQHDEEFLTRGLWSKSRHPNYFGESTLWTGIATASAGVLLSRPVQGALALSPLTAISLCAVSPAFVTFLLFKVSGIPLSEEKYDKKFGNRKDFQEWKKNTPKFFPKLF</sequence>
<dbReference type="Pfam" id="PF06966">
    <property type="entry name" value="DUF1295"/>
    <property type="match status" value="1"/>
</dbReference>
<dbReference type="InterPro" id="IPR010721">
    <property type="entry name" value="UstE-like"/>
</dbReference>
<proteinExistence type="predicted"/>
<keyword evidence="1" id="KW-0812">Transmembrane</keyword>
<keyword evidence="1" id="KW-1133">Transmembrane helix</keyword>
<feature type="transmembrane region" description="Helical" evidence="1">
    <location>
        <begin position="174"/>
        <end position="193"/>
    </location>
</feature>
<evidence type="ECO:0000313" key="3">
    <source>
        <dbReference type="Proteomes" id="UP001321760"/>
    </source>
</evidence>
<comment type="caution">
    <text evidence="2">The sequence shown here is derived from an EMBL/GenBank/DDBJ whole genome shotgun (WGS) entry which is preliminary data.</text>
</comment>
<feature type="transmembrane region" description="Helical" evidence="1">
    <location>
        <begin position="54"/>
        <end position="73"/>
    </location>
</feature>
<evidence type="ECO:0008006" key="4">
    <source>
        <dbReference type="Google" id="ProtNLM"/>
    </source>
</evidence>
<dbReference type="GO" id="GO:0016020">
    <property type="term" value="C:membrane"/>
    <property type="evidence" value="ECO:0007669"/>
    <property type="project" value="TreeGrafter"/>
</dbReference>
<dbReference type="Gene3D" id="1.20.120.1630">
    <property type="match status" value="1"/>
</dbReference>
<reference evidence="2" key="1">
    <citation type="journal article" date="2023" name="Mol. Phylogenet. Evol.">
        <title>Genome-scale phylogeny and comparative genomics of the fungal order Sordariales.</title>
        <authorList>
            <person name="Hensen N."/>
            <person name="Bonometti L."/>
            <person name="Westerberg I."/>
            <person name="Brannstrom I.O."/>
            <person name="Guillou S."/>
            <person name="Cros-Aarteil S."/>
            <person name="Calhoun S."/>
            <person name="Haridas S."/>
            <person name="Kuo A."/>
            <person name="Mondo S."/>
            <person name="Pangilinan J."/>
            <person name="Riley R."/>
            <person name="LaButti K."/>
            <person name="Andreopoulos B."/>
            <person name="Lipzen A."/>
            <person name="Chen C."/>
            <person name="Yan M."/>
            <person name="Daum C."/>
            <person name="Ng V."/>
            <person name="Clum A."/>
            <person name="Steindorff A."/>
            <person name="Ohm R.A."/>
            <person name="Martin F."/>
            <person name="Silar P."/>
            <person name="Natvig D.O."/>
            <person name="Lalanne C."/>
            <person name="Gautier V."/>
            <person name="Ament-Velasquez S.L."/>
            <person name="Kruys A."/>
            <person name="Hutchinson M.I."/>
            <person name="Powell A.J."/>
            <person name="Barry K."/>
            <person name="Miller A.N."/>
            <person name="Grigoriev I.V."/>
            <person name="Debuchy R."/>
            <person name="Gladieux P."/>
            <person name="Hiltunen Thoren M."/>
            <person name="Johannesson H."/>
        </authorList>
    </citation>
    <scope>NUCLEOTIDE SEQUENCE</scope>
    <source>
        <strain evidence="2">PSN243</strain>
    </source>
</reference>
<dbReference type="EMBL" id="MU865990">
    <property type="protein sequence ID" value="KAK4443597.1"/>
    <property type="molecule type" value="Genomic_DNA"/>
</dbReference>